<evidence type="ECO:0000313" key="3">
    <source>
        <dbReference type="Proteomes" id="UP000316238"/>
    </source>
</evidence>
<protein>
    <submittedName>
        <fullName evidence="2">AIPR protein</fullName>
    </submittedName>
</protein>
<dbReference type="InterPro" id="IPR018891">
    <property type="entry name" value="AIPR_C"/>
</dbReference>
<evidence type="ECO:0000313" key="2">
    <source>
        <dbReference type="EMBL" id="TAA74712.1"/>
    </source>
</evidence>
<sequence length="574" mass="64776">MNINASIIDQQVRALAERQKATIEEKVGFNNNDDKLRSAAFVVLVVKTLLDLTEEEAVECLTEGGGDFGVDAVEVGEVQDGEFGVTLFQGKYKSNLDGESNFPQTGIEKLIQAAGTLFDPYKTITVNSNLKPRIEEIRSFVADGYLPQVRVIACNNGAIWKNEAQELIENAGFGDQVMFEHVNHDSLVAIIKSLKPVNDTLRLTGKAIVEDYDFRRVLVGKIAVSELAALFDRHGDRLLERNIRRYLGLQGNRINEGIAYTLTMPEEQPNFYFYNNGITLTCNQFQHNALQDENWSVKLSGMQIINGGQTCKTIQRKLASGSITAPKASVLVRIYELPKGEEDLVRNITYATNSQNPVDLRDLRSNDDRQQKLALSIKELDYSYRRQRSEVATKNTDITSGTAAEAVLSIWRHRPHQAKFMTGEHFGKLYDTIFTADLNGAQVIIAVLLFRIAENRRKRPEADAPEFIRYSSCFAAMLMGDSLLSEMGIQLNQLDHRTFENARKLIENKGDEYHSAAITKIKEALLALYNDQDVSLQRLAATFRRGDLIEKLHFKPEMLKKIQRWEAPQHDGER</sequence>
<accession>A0A521G133</accession>
<comment type="caution">
    <text evidence="2">The sequence shown here is derived from an EMBL/GenBank/DDBJ whole genome shotgun (WGS) entry which is preliminary data.</text>
</comment>
<dbReference type="AlphaFoldDB" id="A0A521G133"/>
<organism evidence="2 3">
    <name type="scientific">Candidatus Electronema aureum</name>
    <dbReference type="NCBI Taxonomy" id="2005002"/>
    <lineage>
        <taxon>Bacteria</taxon>
        <taxon>Pseudomonadati</taxon>
        <taxon>Thermodesulfobacteriota</taxon>
        <taxon>Desulfobulbia</taxon>
        <taxon>Desulfobulbales</taxon>
        <taxon>Desulfobulbaceae</taxon>
        <taxon>Candidatus Electronema</taxon>
    </lineage>
</organism>
<feature type="domain" description="Abortive phage infection protein C-terminal" evidence="1">
    <location>
        <begin position="239"/>
        <end position="506"/>
    </location>
</feature>
<dbReference type="EMBL" id="NQJD01000019">
    <property type="protein sequence ID" value="TAA74712.1"/>
    <property type="molecule type" value="Genomic_DNA"/>
</dbReference>
<dbReference type="Proteomes" id="UP000316238">
    <property type="component" value="Unassembled WGS sequence"/>
</dbReference>
<dbReference type="Pfam" id="PF10592">
    <property type="entry name" value="AIPR"/>
    <property type="match status" value="1"/>
</dbReference>
<evidence type="ECO:0000259" key="1">
    <source>
        <dbReference type="Pfam" id="PF10592"/>
    </source>
</evidence>
<proteinExistence type="predicted"/>
<reference evidence="2" key="1">
    <citation type="submission" date="2017-07" db="EMBL/GenBank/DDBJ databases">
        <title>The cable genome - Insights into the physiology and evolution of filamentous bacteria capable of sulfide oxidation via long distance electron transfer.</title>
        <authorList>
            <person name="Thorup C."/>
            <person name="Bjerg J.T."/>
            <person name="Schreiber L."/>
            <person name="Nielsen L.P."/>
            <person name="Kjeldsen K.U."/>
            <person name="Boesen T."/>
            <person name="Boggild A."/>
            <person name="Meysman F."/>
            <person name="Geelhoed J."/>
            <person name="Schramm A."/>
        </authorList>
    </citation>
    <scope>NUCLEOTIDE SEQUENCE [LARGE SCALE GENOMIC DNA]</scope>
    <source>
        <strain evidence="2">GS</strain>
    </source>
</reference>
<gene>
    <name evidence="2" type="ORF">CDV28_11925</name>
</gene>
<keyword evidence="3" id="KW-1185">Reference proteome</keyword>
<name>A0A521G133_9BACT</name>